<organism evidence="1 2">
    <name type="scientific">Filobacillus milosensis</name>
    <dbReference type="NCBI Taxonomy" id="94137"/>
    <lineage>
        <taxon>Bacteria</taxon>
        <taxon>Bacillati</taxon>
        <taxon>Bacillota</taxon>
        <taxon>Bacilli</taxon>
        <taxon>Bacillales</taxon>
        <taxon>Bacillaceae</taxon>
        <taxon>Filobacillus</taxon>
    </lineage>
</organism>
<comment type="caution">
    <text evidence="1">The sequence shown here is derived from an EMBL/GenBank/DDBJ whole genome shotgun (WGS) entry which is preliminary data.</text>
</comment>
<dbReference type="RefSeq" id="WP_134339134.1">
    <property type="nucleotide sequence ID" value="NZ_SOPW01000003.1"/>
</dbReference>
<gene>
    <name evidence="1" type="ORF">E3U55_04490</name>
</gene>
<reference evidence="1 2" key="1">
    <citation type="submission" date="2019-03" db="EMBL/GenBank/DDBJ databases">
        <authorList>
            <person name="He R.-H."/>
        </authorList>
    </citation>
    <scope>NUCLEOTIDE SEQUENCE [LARGE SCALE GENOMIC DNA]</scope>
    <source>
        <strain evidence="2">SH 714</strain>
    </source>
</reference>
<sequence>MEKIKEISLGKVQKQVPSLELYTEKENHKPFTDGNVYAFINFKDSVNFIGNVSPSYGLDDIEIKTISEEFGDLFLIAGIGTKFTGWATIGYNVGEDKLVQFNTNGKQIMVELNKNNQEKLVGIIKGVHLNPPNLFVFRWANDTLEVSNINESMGFQNGYVALEQSDGKWLLKVGSLSQKNSESYYQYKGEKLIRIE</sequence>
<dbReference type="AlphaFoldDB" id="A0A4Y8IR97"/>
<evidence type="ECO:0000313" key="1">
    <source>
        <dbReference type="EMBL" id="TFB24076.1"/>
    </source>
</evidence>
<evidence type="ECO:0000313" key="2">
    <source>
        <dbReference type="Proteomes" id="UP000297975"/>
    </source>
</evidence>
<accession>A0A4Y8IR97</accession>
<proteinExistence type="predicted"/>
<dbReference type="Proteomes" id="UP000297975">
    <property type="component" value="Unassembled WGS sequence"/>
</dbReference>
<dbReference type="EMBL" id="SOPW01000003">
    <property type="protein sequence ID" value="TFB24076.1"/>
    <property type="molecule type" value="Genomic_DNA"/>
</dbReference>
<protein>
    <submittedName>
        <fullName evidence="1">Uncharacterized protein</fullName>
    </submittedName>
</protein>
<dbReference type="OrthoDB" id="2623186at2"/>
<keyword evidence="2" id="KW-1185">Reference proteome</keyword>
<name>A0A4Y8IR97_9BACI</name>